<organism evidence="16 17">
    <name type="scientific">Jeotgalibacillus malaysiensis</name>
    <dbReference type="NCBI Taxonomy" id="1508404"/>
    <lineage>
        <taxon>Bacteria</taxon>
        <taxon>Bacillati</taxon>
        <taxon>Bacillota</taxon>
        <taxon>Bacilli</taxon>
        <taxon>Bacillales</taxon>
        <taxon>Caryophanaceae</taxon>
        <taxon>Jeotgalibacillus</taxon>
    </lineage>
</organism>
<evidence type="ECO:0000313" key="16">
    <source>
        <dbReference type="EMBL" id="AJD92351.1"/>
    </source>
</evidence>
<dbReference type="Gene3D" id="3.40.50.11030">
    <property type="entry name" value="Threonylcarbamoyl-AMP synthase, C-terminal domain"/>
    <property type="match status" value="1"/>
</dbReference>
<proteinExistence type="inferred from homology"/>
<accession>A0A0B5AQJ1</accession>
<feature type="binding site" evidence="14">
    <location>
        <position position="127"/>
    </location>
    <ligand>
        <name>L-threonine</name>
        <dbReference type="ChEBI" id="CHEBI:57926"/>
    </ligand>
</feature>
<comment type="similarity">
    <text evidence="2 13">Belongs to the SUA5 family.</text>
</comment>
<keyword evidence="9 13" id="KW-0547">Nucleotide-binding</keyword>
<evidence type="ECO:0000256" key="13">
    <source>
        <dbReference type="PIRNR" id="PIRNR004930"/>
    </source>
</evidence>
<evidence type="ECO:0000256" key="10">
    <source>
        <dbReference type="ARBA" id="ARBA00022840"/>
    </source>
</evidence>
<evidence type="ECO:0000256" key="2">
    <source>
        <dbReference type="ARBA" id="ARBA00007663"/>
    </source>
</evidence>
<feature type="binding site" evidence="14">
    <location>
        <position position="63"/>
    </location>
    <ligand>
        <name>ATP</name>
        <dbReference type="ChEBI" id="CHEBI:30616"/>
    </ligand>
</feature>
<dbReference type="InterPro" id="IPR006070">
    <property type="entry name" value="Sua5-like_dom"/>
</dbReference>
<feature type="binding site" evidence="14">
    <location>
        <position position="201"/>
    </location>
    <ligand>
        <name>ATP</name>
        <dbReference type="ChEBI" id="CHEBI:30616"/>
    </ligand>
</feature>
<evidence type="ECO:0000256" key="11">
    <source>
        <dbReference type="ARBA" id="ARBA00029774"/>
    </source>
</evidence>
<keyword evidence="17" id="KW-1185">Reference proteome</keyword>
<evidence type="ECO:0000259" key="15">
    <source>
        <dbReference type="PROSITE" id="PS51163"/>
    </source>
</evidence>
<keyword evidence="6 13" id="KW-0808">Transferase</keyword>
<dbReference type="InterPro" id="IPR038385">
    <property type="entry name" value="Sua5/YwlC_C"/>
</dbReference>
<dbReference type="FunFam" id="3.90.870.10:FF:000008">
    <property type="entry name" value="Threonylcarbamoyl-AMP synthase"/>
    <property type="match status" value="1"/>
</dbReference>
<dbReference type="GO" id="GO:0005524">
    <property type="term" value="F:ATP binding"/>
    <property type="evidence" value="ECO:0007669"/>
    <property type="project" value="UniProtKB-UniRule"/>
</dbReference>
<dbReference type="Pfam" id="PF01300">
    <property type="entry name" value="Sua5_yciO_yrdC"/>
    <property type="match status" value="1"/>
</dbReference>
<reference evidence="16 17" key="1">
    <citation type="submission" date="2014-08" db="EMBL/GenBank/DDBJ databases">
        <title>Complete genome of a marine bacteria Jeotgalibacillus malaysiensis.</title>
        <authorList>
            <person name="Yaakop A.S."/>
            <person name="Chan K.-G."/>
            <person name="Goh K.M."/>
        </authorList>
    </citation>
    <scope>NUCLEOTIDE SEQUENCE [LARGE SCALE GENOMIC DNA]</scope>
    <source>
        <strain evidence="16 17">D5</strain>
    </source>
</reference>
<dbReference type="FunFam" id="3.40.50.11030:FF:000001">
    <property type="entry name" value="Threonylcarbamoyl-AMP synthase"/>
    <property type="match status" value="1"/>
</dbReference>
<feature type="binding site" evidence="14">
    <location>
        <position position="240"/>
    </location>
    <ligand>
        <name>ATP</name>
        <dbReference type="ChEBI" id="CHEBI:30616"/>
    </ligand>
</feature>
<feature type="binding site" evidence="14">
    <location>
        <position position="187"/>
    </location>
    <ligand>
        <name>L-threonine</name>
        <dbReference type="ChEBI" id="CHEBI:57926"/>
    </ligand>
</feature>
<dbReference type="PANTHER" id="PTHR17490">
    <property type="entry name" value="SUA5"/>
    <property type="match status" value="1"/>
</dbReference>
<evidence type="ECO:0000256" key="7">
    <source>
        <dbReference type="ARBA" id="ARBA00022694"/>
    </source>
</evidence>
<feature type="domain" description="YrdC-like" evidence="15">
    <location>
        <begin position="18"/>
        <end position="205"/>
    </location>
</feature>
<evidence type="ECO:0000256" key="9">
    <source>
        <dbReference type="ARBA" id="ARBA00022741"/>
    </source>
</evidence>
<dbReference type="STRING" id="1508404.JMA_30340"/>
<dbReference type="PANTHER" id="PTHR17490:SF16">
    <property type="entry name" value="THREONYLCARBAMOYL-AMP SYNTHASE"/>
    <property type="match status" value="1"/>
</dbReference>
<evidence type="ECO:0000256" key="14">
    <source>
        <dbReference type="PIRSR" id="PIRSR004930-1"/>
    </source>
</evidence>
<dbReference type="KEGG" id="jeo:JMA_30340"/>
<dbReference type="BioCyc" id="JESP1508404:G14D9-12315-MONOMER"/>
<keyword evidence="5 13" id="KW-0963">Cytoplasm</keyword>
<dbReference type="GO" id="GO:0000049">
    <property type="term" value="F:tRNA binding"/>
    <property type="evidence" value="ECO:0007669"/>
    <property type="project" value="TreeGrafter"/>
</dbReference>
<feature type="binding site" evidence="14">
    <location>
        <position position="123"/>
    </location>
    <ligand>
        <name>ATP</name>
        <dbReference type="ChEBI" id="CHEBI:30616"/>
    </ligand>
</feature>
<evidence type="ECO:0000313" key="17">
    <source>
        <dbReference type="Proteomes" id="UP000031449"/>
    </source>
</evidence>
<dbReference type="EMBL" id="CP009416">
    <property type="protein sequence ID" value="AJD92351.1"/>
    <property type="molecule type" value="Genomic_DNA"/>
</dbReference>
<dbReference type="Gene3D" id="3.90.870.10">
    <property type="entry name" value="DHBP synthase"/>
    <property type="match status" value="1"/>
</dbReference>
<dbReference type="InterPro" id="IPR005145">
    <property type="entry name" value="Sua5_C"/>
</dbReference>
<dbReference type="OrthoDB" id="9814580at2"/>
<sequence length="350" mass="37276">METIRWTVDSNVEKQNSYPQIAEAAEYLRTGHVIAFPTETVYGLGADATSDAAVQGIFDAKGRPSDNPLIVHISNTDSLHDLVSSISSEAEKLIQSFWPGPLTIIFNKKQGVFSDLVTAGLDTIGIRMPSHPVALELISRSGKPLAAPSANTSGKPSPTSAEHVALDLTGRIKGIVDGGETGVGLESTVIDCTVTPPMILRPGGVSAEEIAACIGPVRVDPSLKKEQSAPRSPGMKYTHYAPVAPLYLIKGEAAWIQQTIHRFQQEGKKVGLLASEELGAQLQADVVKVCGTREDPATIARGLYNGIRSFNDTDADLILAEAFDEKGIGAAIMNRLEKAAGHKWIKESSS</sequence>
<feature type="binding site" evidence="14">
    <location>
        <position position="40"/>
    </location>
    <ligand>
        <name>L-threonine</name>
        <dbReference type="ChEBI" id="CHEBI:57926"/>
    </ligand>
</feature>
<comment type="catalytic activity">
    <reaction evidence="12 13">
        <text>L-threonine + hydrogencarbonate + ATP = L-threonylcarbamoyladenylate + diphosphate + H2O</text>
        <dbReference type="Rhea" id="RHEA:36407"/>
        <dbReference type="ChEBI" id="CHEBI:15377"/>
        <dbReference type="ChEBI" id="CHEBI:17544"/>
        <dbReference type="ChEBI" id="CHEBI:30616"/>
        <dbReference type="ChEBI" id="CHEBI:33019"/>
        <dbReference type="ChEBI" id="CHEBI:57926"/>
        <dbReference type="ChEBI" id="CHEBI:73682"/>
        <dbReference type="EC" id="2.7.7.87"/>
    </reaction>
</comment>
<comment type="function">
    <text evidence="13">Required for the formation of a threonylcarbamoyl group on adenosine at position 37 (t(6)A37) in tRNAs that read codons beginning with adenine.</text>
</comment>
<evidence type="ECO:0000256" key="5">
    <source>
        <dbReference type="ARBA" id="ARBA00022490"/>
    </source>
</evidence>
<dbReference type="GO" id="GO:0061710">
    <property type="term" value="F:L-threonylcarbamoyladenylate synthase"/>
    <property type="evidence" value="ECO:0007669"/>
    <property type="project" value="UniProtKB-EC"/>
</dbReference>
<evidence type="ECO:0000256" key="3">
    <source>
        <dbReference type="ARBA" id="ARBA00012584"/>
    </source>
</evidence>
<name>A0A0B5AQJ1_9BACL</name>
<dbReference type="InterPro" id="IPR017945">
    <property type="entry name" value="DHBP_synth_RibB-like_a/b_dom"/>
</dbReference>
<keyword evidence="10 13" id="KW-0067">ATP-binding</keyword>
<dbReference type="InterPro" id="IPR010923">
    <property type="entry name" value="T(6)A37_SUA5"/>
</dbReference>
<feature type="binding site" evidence="14">
    <location>
        <position position="157"/>
    </location>
    <ligand>
        <name>ATP</name>
        <dbReference type="ChEBI" id="CHEBI:30616"/>
    </ligand>
</feature>
<feature type="binding site" evidence="14">
    <location>
        <position position="72"/>
    </location>
    <ligand>
        <name>L-threonine</name>
        <dbReference type="ChEBI" id="CHEBI:57926"/>
    </ligand>
</feature>
<dbReference type="Pfam" id="PF03481">
    <property type="entry name" value="Sua5_C"/>
    <property type="match status" value="1"/>
</dbReference>
<dbReference type="SUPFAM" id="SSF55821">
    <property type="entry name" value="YrdC/RibB"/>
    <property type="match status" value="1"/>
</dbReference>
<dbReference type="PIRSF" id="PIRSF004930">
    <property type="entry name" value="Tln_factor_SUA5"/>
    <property type="match status" value="1"/>
</dbReference>
<evidence type="ECO:0000256" key="12">
    <source>
        <dbReference type="ARBA" id="ARBA00048366"/>
    </source>
</evidence>
<evidence type="ECO:0000256" key="4">
    <source>
        <dbReference type="ARBA" id="ARBA00015492"/>
    </source>
</evidence>
<gene>
    <name evidence="16" type="ORF">JMA_30340</name>
</gene>
<dbReference type="GO" id="GO:0005737">
    <property type="term" value="C:cytoplasm"/>
    <property type="evidence" value="ECO:0007669"/>
    <property type="project" value="UniProtKB-SubCell"/>
</dbReference>
<feature type="binding site" evidence="14">
    <location>
        <position position="149"/>
    </location>
    <ligand>
        <name>ATP</name>
        <dbReference type="ChEBI" id="CHEBI:30616"/>
    </ligand>
</feature>
<evidence type="ECO:0000256" key="1">
    <source>
        <dbReference type="ARBA" id="ARBA00004496"/>
    </source>
</evidence>
<comment type="subcellular location">
    <subcellularLocation>
        <location evidence="1 13">Cytoplasm</location>
    </subcellularLocation>
</comment>
<feature type="binding site" evidence="14">
    <location>
        <position position="67"/>
    </location>
    <ligand>
        <name>ATP</name>
        <dbReference type="ChEBI" id="CHEBI:30616"/>
    </ligand>
</feature>
<evidence type="ECO:0000256" key="6">
    <source>
        <dbReference type="ARBA" id="ARBA00022679"/>
    </source>
</evidence>
<keyword evidence="7 13" id="KW-0819">tRNA processing</keyword>
<dbReference type="InterPro" id="IPR050156">
    <property type="entry name" value="TC-AMP_synthase_SUA5"/>
</dbReference>
<dbReference type="AlphaFoldDB" id="A0A0B5AQJ1"/>
<dbReference type="PROSITE" id="PS51163">
    <property type="entry name" value="YRDC"/>
    <property type="match status" value="1"/>
</dbReference>
<dbReference type="GO" id="GO:0008033">
    <property type="term" value="P:tRNA processing"/>
    <property type="evidence" value="ECO:0007669"/>
    <property type="project" value="UniProtKB-KW"/>
</dbReference>
<dbReference type="HOGENOM" id="CLU_031397_0_0_9"/>
<dbReference type="GO" id="GO:0003725">
    <property type="term" value="F:double-stranded RNA binding"/>
    <property type="evidence" value="ECO:0007669"/>
    <property type="project" value="UniProtKB-UniRule"/>
</dbReference>
<dbReference type="NCBIfam" id="TIGR00057">
    <property type="entry name" value="L-threonylcarbamoyladenylate synthase"/>
    <property type="match status" value="1"/>
</dbReference>
<dbReference type="EC" id="2.7.7.87" evidence="3 13"/>
<feature type="binding site" evidence="14">
    <location>
        <position position="147"/>
    </location>
    <ligand>
        <name>L-threonine</name>
        <dbReference type="ChEBI" id="CHEBI:57926"/>
    </ligand>
</feature>
<keyword evidence="8 13" id="KW-0548">Nucleotidyltransferase</keyword>
<evidence type="ECO:0000256" key="8">
    <source>
        <dbReference type="ARBA" id="ARBA00022695"/>
    </source>
</evidence>
<dbReference type="GO" id="GO:0006450">
    <property type="term" value="P:regulation of translational fidelity"/>
    <property type="evidence" value="ECO:0007669"/>
    <property type="project" value="TreeGrafter"/>
</dbReference>
<dbReference type="Proteomes" id="UP000031449">
    <property type="component" value="Chromosome"/>
</dbReference>
<protein>
    <recommendedName>
        <fullName evidence="4 13">Threonylcarbamoyl-AMP synthase</fullName>
        <shortName evidence="13">TC-AMP synthase</shortName>
        <ecNumber evidence="3 13">2.7.7.87</ecNumber>
    </recommendedName>
    <alternativeName>
        <fullName evidence="11 13">L-threonylcarbamoyladenylate synthase</fullName>
    </alternativeName>
</protein>